<protein>
    <submittedName>
        <fullName evidence="1">HTH-type transcriptional repressor NsrR</fullName>
    </submittedName>
</protein>
<dbReference type="InterPro" id="IPR000944">
    <property type="entry name" value="Tscrpt_reg_Rrf2"/>
</dbReference>
<evidence type="ECO:0000313" key="2">
    <source>
        <dbReference type="Proteomes" id="UP000297714"/>
    </source>
</evidence>
<dbReference type="PROSITE" id="PS51197">
    <property type="entry name" value="HTH_RRF2_2"/>
    <property type="match status" value="1"/>
</dbReference>
<accession>A0A4Z0Y0I9</accession>
<dbReference type="GO" id="GO:0005829">
    <property type="term" value="C:cytosol"/>
    <property type="evidence" value="ECO:0007669"/>
    <property type="project" value="TreeGrafter"/>
</dbReference>
<dbReference type="PANTHER" id="PTHR33221:SF2">
    <property type="entry name" value="TRANSCRIPTIONAL REGULATOR"/>
    <property type="match status" value="1"/>
</dbReference>
<proteinExistence type="predicted"/>
<dbReference type="PANTHER" id="PTHR33221">
    <property type="entry name" value="WINGED HELIX-TURN-HELIX TRANSCRIPTIONAL REGULATOR, RRF2 FAMILY"/>
    <property type="match status" value="1"/>
</dbReference>
<dbReference type="InterPro" id="IPR036388">
    <property type="entry name" value="WH-like_DNA-bd_sf"/>
</dbReference>
<reference evidence="1 2" key="1">
    <citation type="submission" date="2019-04" db="EMBL/GenBank/DDBJ databases">
        <authorList>
            <person name="Poehlein A."/>
            <person name="Bengelsdorf F.R."/>
            <person name="Duerre P."/>
            <person name="Daniel R."/>
        </authorList>
    </citation>
    <scope>NUCLEOTIDE SEQUENCE [LARGE SCALE GENOMIC DNA]</scope>
    <source>
        <strain evidence="1 2">BS-1</strain>
    </source>
</reference>
<dbReference type="SUPFAM" id="SSF46785">
    <property type="entry name" value="Winged helix' DNA-binding domain"/>
    <property type="match status" value="1"/>
</dbReference>
<dbReference type="GO" id="GO:0003700">
    <property type="term" value="F:DNA-binding transcription factor activity"/>
    <property type="evidence" value="ECO:0007669"/>
    <property type="project" value="TreeGrafter"/>
</dbReference>
<dbReference type="Pfam" id="PF02082">
    <property type="entry name" value="Rrf2"/>
    <property type="match status" value="1"/>
</dbReference>
<dbReference type="Gene3D" id="1.10.10.10">
    <property type="entry name" value="Winged helix-like DNA-binding domain superfamily/Winged helix DNA-binding domain"/>
    <property type="match status" value="1"/>
</dbReference>
<organism evidence="1 2">
    <name type="scientific">Caproiciproducens galactitolivorans</name>
    <dbReference type="NCBI Taxonomy" id="642589"/>
    <lineage>
        <taxon>Bacteria</taxon>
        <taxon>Bacillati</taxon>
        <taxon>Bacillota</taxon>
        <taxon>Clostridia</taxon>
        <taxon>Eubacteriales</taxon>
        <taxon>Acutalibacteraceae</taxon>
        <taxon>Caproiciproducens</taxon>
    </lineage>
</organism>
<gene>
    <name evidence="1" type="primary">nsrR</name>
    <name evidence="1" type="ORF">CAGA_06330</name>
</gene>
<dbReference type="InterPro" id="IPR011991">
    <property type="entry name" value="ArsR-like_HTH"/>
</dbReference>
<evidence type="ECO:0000313" key="1">
    <source>
        <dbReference type="EMBL" id="TGJ77264.1"/>
    </source>
</evidence>
<comment type="caution">
    <text evidence="1">The sequence shown here is derived from an EMBL/GenBank/DDBJ whole genome shotgun (WGS) entry which is preliminary data.</text>
</comment>
<dbReference type="EMBL" id="SRMQ01000002">
    <property type="protein sequence ID" value="TGJ77264.1"/>
    <property type="molecule type" value="Genomic_DNA"/>
</dbReference>
<dbReference type="Proteomes" id="UP000297714">
    <property type="component" value="Unassembled WGS sequence"/>
</dbReference>
<dbReference type="CDD" id="cd00090">
    <property type="entry name" value="HTH_ARSR"/>
    <property type="match status" value="1"/>
</dbReference>
<keyword evidence="2" id="KW-1185">Reference proteome</keyword>
<dbReference type="InterPro" id="IPR036390">
    <property type="entry name" value="WH_DNA-bd_sf"/>
</dbReference>
<sequence length="219" mass="25315">MEGSVKNSKKFYQKSSREAAGNAASFLRFPRNRNSDNSARLVCVFQIPRLKITEKNLILYLTIFIQYAINKLQERNIDEGESNLLITRETDYALRILRALSDGEQATAKEICRRELLPQQFVYKILKKLSRAGIVQITRGADGGCRLAADLRKVSLYDLTQVMEDDNYISACMQPGYQCEWRQKHSPSCKVNKQLLQIQSVLDREFRARSLYQMIYDSE</sequence>
<name>A0A4Z0Y0I9_9FIRM</name>
<dbReference type="AlphaFoldDB" id="A0A4Z0Y0I9"/>